<feature type="transmembrane region" description="Helical" evidence="6">
    <location>
        <begin position="77"/>
        <end position="98"/>
    </location>
</feature>
<keyword evidence="3 6" id="KW-0812">Transmembrane</keyword>
<evidence type="ECO:0000256" key="4">
    <source>
        <dbReference type="ARBA" id="ARBA00022989"/>
    </source>
</evidence>
<dbReference type="Proteomes" id="UP000547458">
    <property type="component" value="Unassembled WGS sequence"/>
</dbReference>
<dbReference type="RefSeq" id="WP_167995643.1">
    <property type="nucleotide sequence ID" value="NZ_JAATJL010000001.1"/>
</dbReference>
<name>A0A846RMB1_9MICC</name>
<evidence type="ECO:0000256" key="2">
    <source>
        <dbReference type="ARBA" id="ARBA00022448"/>
    </source>
</evidence>
<feature type="transmembrane region" description="Helical" evidence="6">
    <location>
        <begin position="104"/>
        <end position="123"/>
    </location>
</feature>
<keyword evidence="8" id="KW-1185">Reference proteome</keyword>
<evidence type="ECO:0000256" key="6">
    <source>
        <dbReference type="SAM" id="Phobius"/>
    </source>
</evidence>
<dbReference type="EMBL" id="JAATJL010000001">
    <property type="protein sequence ID" value="NJC24383.1"/>
    <property type="molecule type" value="Genomic_DNA"/>
</dbReference>
<protein>
    <submittedName>
        <fullName evidence="7">PiT family inorganic phosphate transporter</fullName>
    </submittedName>
</protein>
<gene>
    <name evidence="7" type="ORF">BJ994_003459</name>
</gene>
<keyword evidence="2" id="KW-0813">Transport</keyword>
<evidence type="ECO:0000256" key="3">
    <source>
        <dbReference type="ARBA" id="ARBA00022692"/>
    </source>
</evidence>
<feature type="transmembrane region" description="Helical" evidence="6">
    <location>
        <begin position="41"/>
        <end position="65"/>
    </location>
</feature>
<dbReference type="GO" id="GO:0035435">
    <property type="term" value="P:phosphate ion transmembrane transport"/>
    <property type="evidence" value="ECO:0007669"/>
    <property type="project" value="TreeGrafter"/>
</dbReference>
<dbReference type="PANTHER" id="PTHR11101:SF80">
    <property type="entry name" value="PHOSPHATE TRANSPORTER"/>
    <property type="match status" value="1"/>
</dbReference>
<dbReference type="InterPro" id="IPR001204">
    <property type="entry name" value="Phos_transporter"/>
</dbReference>
<evidence type="ECO:0000313" key="7">
    <source>
        <dbReference type="EMBL" id="NJC24383.1"/>
    </source>
</evidence>
<keyword evidence="4 6" id="KW-1133">Transmembrane helix</keyword>
<feature type="transmembrane region" description="Helical" evidence="6">
    <location>
        <begin position="263"/>
        <end position="280"/>
    </location>
</feature>
<dbReference type="GO" id="GO:0016020">
    <property type="term" value="C:membrane"/>
    <property type="evidence" value="ECO:0007669"/>
    <property type="project" value="UniProtKB-SubCell"/>
</dbReference>
<dbReference type="AlphaFoldDB" id="A0A846RMB1"/>
<dbReference type="PANTHER" id="PTHR11101">
    <property type="entry name" value="PHOSPHATE TRANSPORTER"/>
    <property type="match status" value="1"/>
</dbReference>
<feature type="transmembrane region" description="Helical" evidence="6">
    <location>
        <begin position="311"/>
        <end position="331"/>
    </location>
</feature>
<organism evidence="7 8">
    <name type="scientific">Arthrobacter pigmenti</name>
    <dbReference type="NCBI Taxonomy" id="271432"/>
    <lineage>
        <taxon>Bacteria</taxon>
        <taxon>Bacillati</taxon>
        <taxon>Actinomycetota</taxon>
        <taxon>Actinomycetes</taxon>
        <taxon>Micrococcales</taxon>
        <taxon>Micrococcaceae</taxon>
        <taxon>Arthrobacter</taxon>
    </lineage>
</organism>
<feature type="transmembrane region" description="Helical" evidence="6">
    <location>
        <begin position="221"/>
        <end position="242"/>
    </location>
</feature>
<accession>A0A846RMB1</accession>
<evidence type="ECO:0000256" key="1">
    <source>
        <dbReference type="ARBA" id="ARBA00004141"/>
    </source>
</evidence>
<dbReference type="GO" id="GO:0005315">
    <property type="term" value="F:phosphate transmembrane transporter activity"/>
    <property type="evidence" value="ECO:0007669"/>
    <property type="project" value="InterPro"/>
</dbReference>
<evidence type="ECO:0000256" key="5">
    <source>
        <dbReference type="ARBA" id="ARBA00023136"/>
    </source>
</evidence>
<keyword evidence="5 6" id="KW-0472">Membrane</keyword>
<evidence type="ECO:0000313" key="8">
    <source>
        <dbReference type="Proteomes" id="UP000547458"/>
    </source>
</evidence>
<reference evidence="7 8" key="1">
    <citation type="submission" date="2020-03" db="EMBL/GenBank/DDBJ databases">
        <title>Sequencing the genomes of 1000 actinobacteria strains.</title>
        <authorList>
            <person name="Klenk H.-P."/>
        </authorList>
    </citation>
    <scope>NUCLEOTIDE SEQUENCE [LARGE SCALE GENOMIC DNA]</scope>
    <source>
        <strain evidence="7 8">DSM 16403</strain>
    </source>
</reference>
<dbReference type="Pfam" id="PF01384">
    <property type="entry name" value="PHO4"/>
    <property type="match status" value="1"/>
</dbReference>
<sequence length="336" mass="34809">MEVFLLGLVVLLAGGFAFINGFHDVSNSIATSVRTRALTPTLAVILAAGFNLIGALMSTSLATLFTGESISLPAGQSGLGILFAALLSACAWGIFTWYRGKPSSSTHALIGGLIGAGGAAAFLGRGSIGGSDRVFLLEIALPLLLSPLVAYLLAYIMVFPATWLLRHNSPRKVNTGNRMAQAVLTGTFALGHGLQDGQRTMAVVVLALIGAGVYDGGGVPVWVQVFAAVLLAAGSLCGGWRITHTLSNRLVRIDPLRGMTAQGVSSVMLFVGALSLHMPLSSTHTMTSAIVGAGANQRFATVRGRVLRSVLLVWITTAPATALLSAILYLAMSPLL</sequence>
<feature type="transmembrane region" description="Helical" evidence="6">
    <location>
        <begin position="135"/>
        <end position="158"/>
    </location>
</feature>
<proteinExistence type="predicted"/>
<comment type="caution">
    <text evidence="7">The sequence shown here is derived from an EMBL/GenBank/DDBJ whole genome shotgun (WGS) entry which is preliminary data.</text>
</comment>
<comment type="subcellular location">
    <subcellularLocation>
        <location evidence="1">Membrane</location>
        <topology evidence="1">Multi-pass membrane protein</topology>
    </subcellularLocation>
</comment>